<dbReference type="SUPFAM" id="SSF56784">
    <property type="entry name" value="HAD-like"/>
    <property type="match status" value="1"/>
</dbReference>
<dbReference type="InterPro" id="IPR023198">
    <property type="entry name" value="PGP-like_dom2"/>
</dbReference>
<dbReference type="NCBIfam" id="TIGR01549">
    <property type="entry name" value="HAD-SF-IA-v1"/>
    <property type="match status" value="1"/>
</dbReference>
<keyword evidence="2" id="KW-1185">Reference proteome</keyword>
<dbReference type="PANTHER" id="PTHR43434:SF1">
    <property type="entry name" value="PHOSPHOGLYCOLATE PHOSPHATASE"/>
    <property type="match status" value="1"/>
</dbReference>
<accession>A0A077LWW8</accession>
<dbReference type="OrthoDB" id="9776368at2"/>
<evidence type="ECO:0000313" key="1">
    <source>
        <dbReference type="EMBL" id="CCH78423.1"/>
    </source>
</evidence>
<comment type="caution">
    <text evidence="1">The sequence shown here is derived from an EMBL/GenBank/DDBJ whole genome shotgun (WGS) entry which is preliminary data.</text>
</comment>
<dbReference type="AlphaFoldDB" id="A0A077LWW8"/>
<dbReference type="RefSeq" id="WP_048555393.1">
    <property type="nucleotide sequence ID" value="NZ_HF570958.1"/>
</dbReference>
<dbReference type="GO" id="GO:0006281">
    <property type="term" value="P:DNA repair"/>
    <property type="evidence" value="ECO:0007669"/>
    <property type="project" value="TreeGrafter"/>
</dbReference>
<dbReference type="SFLD" id="SFLDS00003">
    <property type="entry name" value="Haloacid_Dehalogenase"/>
    <property type="match status" value="1"/>
</dbReference>
<dbReference type="Gene3D" id="1.10.150.240">
    <property type="entry name" value="Putative phosphatase, domain 2"/>
    <property type="match status" value="1"/>
</dbReference>
<dbReference type="InterPro" id="IPR041492">
    <property type="entry name" value="HAD_2"/>
</dbReference>
<dbReference type="Pfam" id="PF13419">
    <property type="entry name" value="HAD_2"/>
    <property type="match status" value="1"/>
</dbReference>
<dbReference type="GO" id="GO:0008967">
    <property type="term" value="F:phosphoglycolate phosphatase activity"/>
    <property type="evidence" value="ECO:0007669"/>
    <property type="project" value="TreeGrafter"/>
</dbReference>
<dbReference type="PANTHER" id="PTHR43434">
    <property type="entry name" value="PHOSPHOGLYCOLATE PHOSPHATASE"/>
    <property type="match status" value="1"/>
</dbReference>
<dbReference type="InterPro" id="IPR023214">
    <property type="entry name" value="HAD_sf"/>
</dbReference>
<dbReference type="Proteomes" id="UP000035721">
    <property type="component" value="Unassembled WGS sequence"/>
</dbReference>
<dbReference type="InterPro" id="IPR036412">
    <property type="entry name" value="HAD-like_sf"/>
</dbReference>
<dbReference type="InterPro" id="IPR006439">
    <property type="entry name" value="HAD-SF_hydro_IA"/>
</dbReference>
<name>A0A077LWW8_9MICO</name>
<dbReference type="EMBL" id="CAJB01000210">
    <property type="protein sequence ID" value="CCH78423.1"/>
    <property type="molecule type" value="Genomic_DNA"/>
</dbReference>
<proteinExistence type="predicted"/>
<dbReference type="InterPro" id="IPR050155">
    <property type="entry name" value="HAD-like_hydrolase_sf"/>
</dbReference>
<dbReference type="SFLD" id="SFLDG01129">
    <property type="entry name" value="C1.5:_HAD__Beta-PGM__Phosphata"/>
    <property type="match status" value="1"/>
</dbReference>
<protein>
    <submittedName>
        <fullName evidence="1">Phosphoglycolate phosphatase</fullName>
    </submittedName>
</protein>
<sequence>MAKRSWPGVLFDLDGTLADTVGLIVASYHHALSTVVGRTRDAEEIRSWIGRPLLETFEELDPVHAVELDRVYREWNLAHTARLVQRYAGVPELLDRLGAAGVAVGVVTSKRREAAAAVLGAVGLDGRAALVGTLEDTTAHKPRPDPLLHGASALGLDPAACVYVGDAVVDVLAARAAGMASVAVTWGAGRADALRAADPTHLVDTVAALGTLLLGPAT</sequence>
<dbReference type="STRING" id="1194083.BN12_2880003"/>
<organism evidence="1 2">
    <name type="scientific">Nostocoides japonicum T1-X7</name>
    <dbReference type="NCBI Taxonomy" id="1194083"/>
    <lineage>
        <taxon>Bacteria</taxon>
        <taxon>Bacillati</taxon>
        <taxon>Actinomycetota</taxon>
        <taxon>Actinomycetes</taxon>
        <taxon>Micrococcales</taxon>
        <taxon>Intrasporangiaceae</taxon>
        <taxon>Nostocoides</taxon>
    </lineage>
</organism>
<dbReference type="SFLD" id="SFLDG01135">
    <property type="entry name" value="C1.5.6:_HAD__Beta-PGM__Phospha"/>
    <property type="match status" value="1"/>
</dbReference>
<dbReference type="Gene3D" id="3.40.50.1000">
    <property type="entry name" value="HAD superfamily/HAD-like"/>
    <property type="match status" value="1"/>
</dbReference>
<gene>
    <name evidence="1" type="ORF">BN12_2880003</name>
</gene>
<evidence type="ECO:0000313" key="2">
    <source>
        <dbReference type="Proteomes" id="UP000035721"/>
    </source>
</evidence>
<dbReference type="NCBIfam" id="TIGR01509">
    <property type="entry name" value="HAD-SF-IA-v3"/>
    <property type="match status" value="1"/>
</dbReference>
<reference evidence="1 2" key="1">
    <citation type="journal article" date="2013" name="ISME J.">
        <title>A metabolic model for members of the genus Tetrasphaera involved in enhanced biological phosphorus removal.</title>
        <authorList>
            <person name="Kristiansen R."/>
            <person name="Nguyen H.T.T."/>
            <person name="Saunders A.M."/>
            <person name="Nielsen J.L."/>
            <person name="Wimmer R."/>
            <person name="Le V.Q."/>
            <person name="McIlroy S.J."/>
            <person name="Petrovski S."/>
            <person name="Seviour R.J."/>
            <person name="Calteau A."/>
            <person name="Nielsen K.L."/>
            <person name="Nielsen P.H."/>
        </authorList>
    </citation>
    <scope>NUCLEOTIDE SEQUENCE [LARGE SCALE GENOMIC DNA]</scope>
    <source>
        <strain evidence="1 2">T1-X7</strain>
    </source>
</reference>